<accession>A0A5C6E518</accession>
<sequence length="193" mass="21491">MLLLPLLIFWARKPMYFSRVLLSFLVPIVVMVAIVVPLVAIDSANTSADDRAIVSINRSDDSDISRGADSLQDEPQLSANQHMREGTTVLPTTGRLLMLGRHWVFIPNQTANRNDIESSSASTRPISRSDAVETQAVDPSHAVILVENLVLQRMINAIRADSNDHTWTITAKVTEFFDENRLLLLTAQRANSR</sequence>
<name>A0A5C6E518_9BACT</name>
<dbReference type="OrthoDB" id="272502at2"/>
<evidence type="ECO:0000256" key="1">
    <source>
        <dbReference type="SAM" id="MobiDB-lite"/>
    </source>
</evidence>
<feature type="transmembrane region" description="Helical" evidence="2">
    <location>
        <begin position="20"/>
        <end position="41"/>
    </location>
</feature>
<evidence type="ECO:0000313" key="3">
    <source>
        <dbReference type="EMBL" id="TWU44032.1"/>
    </source>
</evidence>
<evidence type="ECO:0000313" key="4">
    <source>
        <dbReference type="Proteomes" id="UP000315471"/>
    </source>
</evidence>
<keyword evidence="2" id="KW-1133">Transmembrane helix</keyword>
<dbReference type="EMBL" id="SJPY01000002">
    <property type="protein sequence ID" value="TWU44032.1"/>
    <property type="molecule type" value="Genomic_DNA"/>
</dbReference>
<keyword evidence="4" id="KW-1185">Reference proteome</keyword>
<proteinExistence type="predicted"/>
<organism evidence="3 4">
    <name type="scientific">Novipirellula aureliae</name>
    <dbReference type="NCBI Taxonomy" id="2527966"/>
    <lineage>
        <taxon>Bacteria</taxon>
        <taxon>Pseudomonadati</taxon>
        <taxon>Planctomycetota</taxon>
        <taxon>Planctomycetia</taxon>
        <taxon>Pirellulales</taxon>
        <taxon>Pirellulaceae</taxon>
        <taxon>Novipirellula</taxon>
    </lineage>
</organism>
<protein>
    <submittedName>
        <fullName evidence="3">Uncharacterized protein</fullName>
    </submittedName>
</protein>
<dbReference type="Proteomes" id="UP000315471">
    <property type="component" value="Unassembled WGS sequence"/>
</dbReference>
<feature type="region of interest" description="Disordered" evidence="1">
    <location>
        <begin position="62"/>
        <end position="84"/>
    </location>
</feature>
<dbReference type="AlphaFoldDB" id="A0A5C6E518"/>
<keyword evidence="2" id="KW-0472">Membrane</keyword>
<comment type="caution">
    <text evidence="3">The sequence shown here is derived from an EMBL/GenBank/DDBJ whole genome shotgun (WGS) entry which is preliminary data.</text>
</comment>
<gene>
    <name evidence="3" type="ORF">Q31b_15670</name>
</gene>
<reference evidence="3 4" key="1">
    <citation type="submission" date="2019-02" db="EMBL/GenBank/DDBJ databases">
        <title>Deep-cultivation of Planctomycetes and their phenomic and genomic characterization uncovers novel biology.</title>
        <authorList>
            <person name="Wiegand S."/>
            <person name="Jogler M."/>
            <person name="Boedeker C."/>
            <person name="Pinto D."/>
            <person name="Vollmers J."/>
            <person name="Rivas-Marin E."/>
            <person name="Kohn T."/>
            <person name="Peeters S.H."/>
            <person name="Heuer A."/>
            <person name="Rast P."/>
            <person name="Oberbeckmann S."/>
            <person name="Bunk B."/>
            <person name="Jeske O."/>
            <person name="Meyerdierks A."/>
            <person name="Storesund J.E."/>
            <person name="Kallscheuer N."/>
            <person name="Luecker S."/>
            <person name="Lage O.M."/>
            <person name="Pohl T."/>
            <person name="Merkel B.J."/>
            <person name="Hornburger P."/>
            <person name="Mueller R.-W."/>
            <person name="Bruemmer F."/>
            <person name="Labrenz M."/>
            <person name="Spormann A.M."/>
            <person name="Op Den Camp H."/>
            <person name="Overmann J."/>
            <person name="Amann R."/>
            <person name="Jetten M.S.M."/>
            <person name="Mascher T."/>
            <person name="Medema M.H."/>
            <person name="Devos D.P."/>
            <person name="Kaster A.-K."/>
            <person name="Ovreas L."/>
            <person name="Rohde M."/>
            <person name="Galperin M.Y."/>
            <person name="Jogler C."/>
        </authorList>
    </citation>
    <scope>NUCLEOTIDE SEQUENCE [LARGE SCALE GENOMIC DNA]</scope>
    <source>
        <strain evidence="3 4">Q31b</strain>
    </source>
</reference>
<keyword evidence="2" id="KW-0812">Transmembrane</keyword>
<evidence type="ECO:0000256" key="2">
    <source>
        <dbReference type="SAM" id="Phobius"/>
    </source>
</evidence>